<dbReference type="EMBL" id="HF571520">
    <property type="protein sequence ID" value="CCQ34811.1"/>
    <property type="molecule type" value="Genomic_DNA"/>
</dbReference>
<dbReference type="eggNOG" id="arCOG06374">
    <property type="taxonomic scope" value="Archaea"/>
</dbReference>
<dbReference type="EMBL" id="AFNT02000007">
    <property type="protein sequence ID" value="ERJ07045.1"/>
    <property type="molecule type" value="Genomic_DNA"/>
</dbReference>
<reference evidence="2 3" key="2">
    <citation type="journal article" date="2013" name="PLoS ONE">
        <title>INDIGO - INtegrated Data Warehouse of MIcrobial GenOmes with Examples from the Red Sea Extremophiles.</title>
        <authorList>
            <person name="Alam I."/>
            <person name="Antunes A."/>
            <person name="Kamau A.A."/>
            <person name="Ba Alawi W."/>
            <person name="Kalkatawi M."/>
            <person name="Stingl U."/>
            <person name="Bajic V.B."/>
        </authorList>
    </citation>
    <scope>NUCLEOTIDE SEQUENCE [LARGE SCALE GENOMIC DNA]</scope>
    <source>
        <strain evidence="2 3">SARL4B</strain>
    </source>
</reference>
<sequence length="48" mass="5551">MSDIEAAVEEFLKEYDDAREDYDRGYVDADATVRLVDSHVEDLRDALE</sequence>
<reference evidence="1 4" key="3">
    <citation type="journal article" date="2014" name="Environ. Microbiol.">
        <title>Halorhabdus tiamatea: proteogenomics and glycosidase activity measurements identify the first cultivated euryarchaeon from a deep-sea anoxic brine lake as potential polysaccharide degrader.</title>
        <authorList>
            <person name="Werner J."/>
            <person name="Ferrer M."/>
            <person name="Michel G."/>
            <person name="Mann A.J."/>
            <person name="Huang S."/>
            <person name="Juarez S."/>
            <person name="Ciordia S."/>
            <person name="Albar J.P."/>
            <person name="Alcaide M."/>
            <person name="La Cono V."/>
            <person name="Yakimov M.M."/>
            <person name="Antunes A."/>
            <person name="Taborda M."/>
            <person name="Da Costa M.S."/>
            <person name="Amann R.I."/>
            <person name="Gloeckner F.O."/>
            <person name="Golyshina O.V."/>
            <person name="Golyshin P.N."/>
            <person name="Teeling H."/>
        </authorList>
    </citation>
    <scope>NUCLEOTIDE SEQUENCE [LARGE SCALE GENOMIC DNA]</scope>
    <source>
        <strain evidence="4">SARL4B</strain>
        <strain evidence="1">Type strain: SARL4B</strain>
    </source>
</reference>
<dbReference type="KEGG" id="hti:HTIA_2707"/>
<name>F7PII1_9EURY</name>
<dbReference type="Proteomes" id="UP000003861">
    <property type="component" value="Unassembled WGS sequence"/>
</dbReference>
<reference evidence="2 3" key="1">
    <citation type="journal article" date="2011" name="J. Bacteriol.">
        <title>Genome sequence of Halorhabdus tiamatea, the first archaeon isolated from a deep-sea anoxic brine lake.</title>
        <authorList>
            <person name="Antunes A."/>
            <person name="Alam I."/>
            <person name="Bajic V.B."/>
            <person name="Stingl U."/>
        </authorList>
    </citation>
    <scope>NUCLEOTIDE SEQUENCE [LARGE SCALE GENOMIC DNA]</scope>
    <source>
        <strain evidence="2 3">SARL4B</strain>
    </source>
</reference>
<dbReference type="GeneID" id="55593247"/>
<proteinExistence type="predicted"/>
<dbReference type="OrthoDB" id="211218at2157"/>
<evidence type="ECO:0000313" key="4">
    <source>
        <dbReference type="Proteomes" id="UP000015381"/>
    </source>
</evidence>
<evidence type="ECO:0000313" key="2">
    <source>
        <dbReference type="EMBL" id="ERJ07045.1"/>
    </source>
</evidence>
<dbReference type="RefSeq" id="WP_008525431.1">
    <property type="nucleotide sequence ID" value="NC_021921.1"/>
</dbReference>
<accession>F7PII1</accession>
<evidence type="ECO:0000313" key="1">
    <source>
        <dbReference type="EMBL" id="CCQ34811.1"/>
    </source>
</evidence>
<keyword evidence="4" id="KW-1185">Reference proteome</keyword>
<dbReference type="AlphaFoldDB" id="F7PII1"/>
<dbReference type="STRING" id="1033806.HTIA_2707"/>
<dbReference type="Proteomes" id="UP000015381">
    <property type="component" value="Chromosome I"/>
</dbReference>
<protein>
    <submittedName>
        <fullName evidence="2">Uncharacterized protein</fullName>
    </submittedName>
</protein>
<organism evidence="2 3">
    <name type="scientific">Halorhabdus tiamatea SARL4B</name>
    <dbReference type="NCBI Taxonomy" id="1033806"/>
    <lineage>
        <taxon>Archaea</taxon>
        <taxon>Methanobacteriati</taxon>
        <taxon>Methanobacteriota</taxon>
        <taxon>Stenosarchaea group</taxon>
        <taxon>Halobacteria</taxon>
        <taxon>Halobacteriales</taxon>
        <taxon>Haloarculaceae</taxon>
        <taxon>Halorhabdus</taxon>
    </lineage>
</organism>
<evidence type="ECO:0000313" key="3">
    <source>
        <dbReference type="Proteomes" id="UP000003861"/>
    </source>
</evidence>
<dbReference type="HOGENOM" id="CLU_210687_0_0_2"/>
<gene>
    <name evidence="2" type="ORF">HLRTI_000903</name>
    <name evidence="1" type="ORF">HTIA_2707</name>
</gene>